<evidence type="ECO:0000313" key="3">
    <source>
        <dbReference type="Proteomes" id="UP000295008"/>
    </source>
</evidence>
<comment type="caution">
    <text evidence="2">The sequence shown here is derived from an EMBL/GenBank/DDBJ whole genome shotgun (WGS) entry which is preliminary data.</text>
</comment>
<dbReference type="GO" id="GO:0009055">
    <property type="term" value="F:electron transfer activity"/>
    <property type="evidence" value="ECO:0007669"/>
    <property type="project" value="TreeGrafter"/>
</dbReference>
<dbReference type="InterPro" id="IPR011911">
    <property type="entry name" value="GlrX_YruB"/>
</dbReference>
<dbReference type="InterPro" id="IPR002109">
    <property type="entry name" value="Glutaredoxin"/>
</dbReference>
<dbReference type="PROSITE" id="PS51354">
    <property type="entry name" value="GLUTAREDOXIN_2"/>
    <property type="match status" value="1"/>
</dbReference>
<dbReference type="GO" id="GO:0045454">
    <property type="term" value="P:cell redox homeostasis"/>
    <property type="evidence" value="ECO:0007669"/>
    <property type="project" value="TreeGrafter"/>
</dbReference>
<feature type="domain" description="Glutaredoxin" evidence="1">
    <location>
        <begin position="5"/>
        <end position="63"/>
    </location>
</feature>
<dbReference type="Pfam" id="PF00462">
    <property type="entry name" value="Glutaredoxin"/>
    <property type="match status" value="1"/>
</dbReference>
<proteinExistence type="predicted"/>
<keyword evidence="3" id="KW-1185">Reference proteome</keyword>
<dbReference type="PANTHER" id="PTHR34386:SF1">
    <property type="entry name" value="GLUTAREDOXIN-LIKE PROTEIN NRDH"/>
    <property type="match status" value="1"/>
</dbReference>
<dbReference type="PANTHER" id="PTHR34386">
    <property type="entry name" value="GLUTAREDOXIN"/>
    <property type="match status" value="1"/>
</dbReference>
<evidence type="ECO:0000313" key="2">
    <source>
        <dbReference type="EMBL" id="TCL67363.1"/>
    </source>
</evidence>
<dbReference type="SUPFAM" id="SSF52833">
    <property type="entry name" value="Thioredoxin-like"/>
    <property type="match status" value="1"/>
</dbReference>
<dbReference type="AlphaFoldDB" id="A0A4R1RM76"/>
<dbReference type="InterPro" id="IPR036249">
    <property type="entry name" value="Thioredoxin-like_sf"/>
</dbReference>
<dbReference type="EMBL" id="SLUN01000014">
    <property type="protein sequence ID" value="TCL67363.1"/>
    <property type="molecule type" value="Genomic_DNA"/>
</dbReference>
<dbReference type="InterPro" id="IPR051548">
    <property type="entry name" value="Grx-like_ET"/>
</dbReference>
<dbReference type="CDD" id="cd02976">
    <property type="entry name" value="NrdH"/>
    <property type="match status" value="1"/>
</dbReference>
<dbReference type="PROSITE" id="PS00195">
    <property type="entry name" value="GLUTAREDOXIN_1"/>
    <property type="match status" value="1"/>
</dbReference>
<protein>
    <submittedName>
        <fullName evidence="2">Glutaredoxin-like YruB-family protein</fullName>
    </submittedName>
</protein>
<organism evidence="2 3">
    <name type="scientific">Hydrogenispora ethanolica</name>
    <dbReference type="NCBI Taxonomy" id="1082276"/>
    <lineage>
        <taxon>Bacteria</taxon>
        <taxon>Bacillati</taxon>
        <taxon>Bacillota</taxon>
        <taxon>Hydrogenispora</taxon>
    </lineage>
</organism>
<name>A0A4R1RM76_HYDET</name>
<sequence>MDENVTVYTTPTCPWCNKVKSYLSEKGVSYQEVDVAADDSAAQKLYDLTGQLSVPVITKGEQVVVGFNQAQLDKIIH</sequence>
<dbReference type="NCBIfam" id="NF041212">
    <property type="entry name" value="Uxx_star"/>
    <property type="match status" value="1"/>
</dbReference>
<dbReference type="NCBIfam" id="TIGR02196">
    <property type="entry name" value="GlrX_YruB"/>
    <property type="match status" value="1"/>
</dbReference>
<gene>
    <name evidence="2" type="ORF">EDC14_101452</name>
</gene>
<reference evidence="2 3" key="1">
    <citation type="submission" date="2019-03" db="EMBL/GenBank/DDBJ databases">
        <title>Genomic Encyclopedia of Type Strains, Phase IV (KMG-IV): sequencing the most valuable type-strain genomes for metagenomic binning, comparative biology and taxonomic classification.</title>
        <authorList>
            <person name="Goeker M."/>
        </authorList>
    </citation>
    <scope>NUCLEOTIDE SEQUENCE [LARGE SCALE GENOMIC DNA]</scope>
    <source>
        <strain evidence="2 3">LX-B</strain>
    </source>
</reference>
<accession>A0A4R1RM76</accession>
<dbReference type="RefSeq" id="WP_132014623.1">
    <property type="nucleotide sequence ID" value="NZ_SLUN01000014.1"/>
</dbReference>
<dbReference type="OrthoDB" id="9795531at2"/>
<dbReference type="Proteomes" id="UP000295008">
    <property type="component" value="Unassembled WGS sequence"/>
</dbReference>
<dbReference type="InterPro" id="IPR011767">
    <property type="entry name" value="GLR_AS"/>
</dbReference>
<evidence type="ECO:0000259" key="1">
    <source>
        <dbReference type="Pfam" id="PF00462"/>
    </source>
</evidence>
<dbReference type="Gene3D" id="3.40.30.10">
    <property type="entry name" value="Glutaredoxin"/>
    <property type="match status" value="1"/>
</dbReference>